<proteinExistence type="predicted"/>
<dbReference type="InterPro" id="IPR050266">
    <property type="entry name" value="AB_hydrolase_sf"/>
</dbReference>
<keyword evidence="2" id="KW-0378">Hydrolase</keyword>
<dbReference type="Gene3D" id="3.40.50.1820">
    <property type="entry name" value="alpha/beta hydrolase"/>
    <property type="match status" value="1"/>
</dbReference>
<dbReference type="SUPFAM" id="SSF53474">
    <property type="entry name" value="alpha/beta-Hydrolases"/>
    <property type="match status" value="1"/>
</dbReference>
<dbReference type="InterPro" id="IPR000073">
    <property type="entry name" value="AB_hydrolase_1"/>
</dbReference>
<sequence>MVSAAVKQTFAVCKGSGLPIFFIHGFGVDHRIFEPLDVIFEKLGGFQRIYVDMPGMGRTPPMHPAGGLTDLAQWLDEYVESCTKGGSFAMVGNSLGGLLIRRTASQRMDRCKGLAFLAPVVHPKRSERRLPPRTVLREDPALLASVDESLASAYQEMAVVQTREHLETYESTVLPGIRIADPDSMARLSADYELAMDFDDRWQAFRSPALFICGRQDSSVGYQDQFALSCKFPQSTYAALNEAGHNVHIEQPRATAALIQAWAEQVQAQV</sequence>
<evidence type="ECO:0000259" key="1">
    <source>
        <dbReference type="Pfam" id="PF00561"/>
    </source>
</evidence>
<name>A0ABM8BC12_9BIFI</name>
<dbReference type="GO" id="GO:0016787">
    <property type="term" value="F:hydrolase activity"/>
    <property type="evidence" value="ECO:0007669"/>
    <property type="project" value="UniProtKB-KW"/>
</dbReference>
<dbReference type="PANTHER" id="PTHR43798">
    <property type="entry name" value="MONOACYLGLYCEROL LIPASE"/>
    <property type="match status" value="1"/>
</dbReference>
<keyword evidence="3" id="KW-1185">Reference proteome</keyword>
<reference evidence="2 3" key="1">
    <citation type="journal article" date="2023" name="Microbiol. Spectr.">
        <title>Symbiosis of Carpenter Bees with Uncharacterized Lactic Acid Bacteria Showing NAD Auxotrophy.</title>
        <authorList>
            <person name="Kawasaki S."/>
            <person name="Ozawa K."/>
            <person name="Mori T."/>
            <person name="Yamamoto A."/>
            <person name="Ito M."/>
            <person name="Ohkuma M."/>
            <person name="Sakamoto M."/>
            <person name="Matsutani M."/>
        </authorList>
    </citation>
    <scope>NUCLEOTIDE SEQUENCE [LARGE SCALE GENOMIC DNA]</scope>
    <source>
        <strain evidence="2 3">KimH</strain>
    </source>
</reference>
<dbReference type="InterPro" id="IPR029058">
    <property type="entry name" value="AB_hydrolase_fold"/>
</dbReference>
<evidence type="ECO:0000313" key="2">
    <source>
        <dbReference type="EMBL" id="BDR54434.1"/>
    </source>
</evidence>
<organism evidence="2 3">
    <name type="scientific">Bombiscardovia apis</name>
    <dbReference type="NCBI Taxonomy" id="2932182"/>
    <lineage>
        <taxon>Bacteria</taxon>
        <taxon>Bacillati</taxon>
        <taxon>Actinomycetota</taxon>
        <taxon>Actinomycetes</taxon>
        <taxon>Bifidobacteriales</taxon>
        <taxon>Bifidobacteriaceae</taxon>
        <taxon>Bombiscardovia</taxon>
    </lineage>
</organism>
<dbReference type="PANTHER" id="PTHR43798:SF6">
    <property type="entry name" value="HYDROLASE, PUTATIVE (AFU_ORTHOLOGUE AFUA_4G13070)-RELATED"/>
    <property type="match status" value="1"/>
</dbReference>
<dbReference type="Pfam" id="PF00561">
    <property type="entry name" value="Abhydrolase_1"/>
    <property type="match status" value="1"/>
</dbReference>
<protein>
    <submittedName>
        <fullName evidence="2">Hydrolase</fullName>
    </submittedName>
</protein>
<dbReference type="EMBL" id="AP026800">
    <property type="protein sequence ID" value="BDR54434.1"/>
    <property type="molecule type" value="Genomic_DNA"/>
</dbReference>
<feature type="domain" description="AB hydrolase-1" evidence="1">
    <location>
        <begin position="19"/>
        <end position="252"/>
    </location>
</feature>
<accession>A0ABM8BC12</accession>
<dbReference type="Proteomes" id="UP001321748">
    <property type="component" value="Chromosome"/>
</dbReference>
<evidence type="ECO:0000313" key="3">
    <source>
        <dbReference type="Proteomes" id="UP001321748"/>
    </source>
</evidence>
<gene>
    <name evidence="2" type="ORF">KIMH_05450</name>
</gene>